<gene>
    <name evidence="2" type="ORF">MiAbB_04765</name>
</gene>
<evidence type="ECO:0000259" key="1">
    <source>
        <dbReference type="Pfam" id="PF05685"/>
    </source>
</evidence>
<dbReference type="SUPFAM" id="SSF52980">
    <property type="entry name" value="Restriction endonuclease-like"/>
    <property type="match status" value="1"/>
</dbReference>
<dbReference type="PANTHER" id="PTHR34107:SF2">
    <property type="entry name" value="SLL0888 PROTEIN"/>
    <property type="match status" value="1"/>
</dbReference>
<comment type="caution">
    <text evidence="2">The sequence shown here is derived from an EMBL/GenBank/DDBJ whole genome shotgun (WGS) entry which is preliminary data.</text>
</comment>
<dbReference type="InterPro" id="IPR012296">
    <property type="entry name" value="Nuclease_put_TT1808"/>
</dbReference>
<dbReference type="Proteomes" id="UP000289660">
    <property type="component" value="Unassembled WGS sequence"/>
</dbReference>
<dbReference type="EMBL" id="BIFY01000192">
    <property type="protein sequence ID" value="GCE62811.1"/>
    <property type="molecule type" value="Genomic_DNA"/>
</dbReference>
<dbReference type="PANTHER" id="PTHR34107">
    <property type="entry name" value="SLL0198 PROTEIN-RELATED"/>
    <property type="match status" value="1"/>
</dbReference>
<reference evidence="3" key="1">
    <citation type="submission" date="2018-12" db="EMBL/GenBank/DDBJ databases">
        <title>Genome sequence of Microcystis aeruginosa NIES-4285.</title>
        <authorList>
            <person name="Tanabe Y."/>
        </authorList>
    </citation>
    <scope>NUCLEOTIDE SEQUENCE [LARGE SCALE GENOMIC DNA]</scope>
    <source>
        <strain evidence="3">NIES-4285</strain>
    </source>
</reference>
<organism evidence="2 3">
    <name type="scientific">Microcystis aeruginosa NIES-4285</name>
    <dbReference type="NCBI Taxonomy" id="2497681"/>
    <lineage>
        <taxon>Bacteria</taxon>
        <taxon>Bacillati</taxon>
        <taxon>Cyanobacteriota</taxon>
        <taxon>Cyanophyceae</taxon>
        <taxon>Oscillatoriophycideae</taxon>
        <taxon>Chroococcales</taxon>
        <taxon>Microcystaceae</taxon>
        <taxon>Microcystis</taxon>
    </lineage>
</organism>
<protein>
    <recommendedName>
        <fullName evidence="1">Putative restriction endonuclease domain-containing protein</fullName>
    </recommendedName>
</protein>
<dbReference type="Pfam" id="PF05685">
    <property type="entry name" value="Uma2"/>
    <property type="match status" value="1"/>
</dbReference>
<evidence type="ECO:0000313" key="3">
    <source>
        <dbReference type="Proteomes" id="UP000289660"/>
    </source>
</evidence>
<accession>A0A402DKT2</accession>
<dbReference type="CDD" id="cd06260">
    <property type="entry name" value="DUF820-like"/>
    <property type="match status" value="1"/>
</dbReference>
<evidence type="ECO:0000313" key="2">
    <source>
        <dbReference type="EMBL" id="GCE62811.1"/>
    </source>
</evidence>
<proteinExistence type="predicted"/>
<sequence length="189" mass="21979">MLITKPRFQTFAEYLQYEDNSEESYELFNGELVEMSPESGLNFEIANFLFLTFASLVGHRRVRGHGLELEVRGEPKNRYPDLTIIREEHIQLLSQRNTILLSMAPPLLVIEVVSPGEIQRERDYIAKRSQYQDCGIPEYWIVDPQTQTILVLELRGNAYTQVGNFSNDDLVKSPRFKELNLKVCDVFNY</sequence>
<dbReference type="AlphaFoldDB" id="A0A402DKT2"/>
<dbReference type="Gene3D" id="3.90.1570.10">
    <property type="entry name" value="tt1808, chain A"/>
    <property type="match status" value="1"/>
</dbReference>
<feature type="domain" description="Putative restriction endonuclease" evidence="1">
    <location>
        <begin position="11"/>
        <end position="182"/>
    </location>
</feature>
<name>A0A402DKT2_MICAE</name>
<dbReference type="InterPro" id="IPR008538">
    <property type="entry name" value="Uma2"/>
</dbReference>
<dbReference type="InterPro" id="IPR011335">
    <property type="entry name" value="Restrct_endonuc-II-like"/>
</dbReference>
<dbReference type="RefSeq" id="WP_002753006.1">
    <property type="nucleotide sequence ID" value="NZ_BIFY01000192.1"/>
</dbReference>